<dbReference type="Pfam" id="PF00672">
    <property type="entry name" value="HAMP"/>
    <property type="match status" value="1"/>
</dbReference>
<evidence type="ECO:0000259" key="5">
    <source>
        <dbReference type="PROSITE" id="PS50111"/>
    </source>
</evidence>
<keyword evidence="3" id="KW-0807">Transducer</keyword>
<evidence type="ECO:0000256" key="4">
    <source>
        <dbReference type="SAM" id="Phobius"/>
    </source>
</evidence>
<accession>A0ABU3KM42</accession>
<reference evidence="7 8" key="1">
    <citation type="submission" date="2023-08" db="EMBL/GenBank/DDBJ databases">
        <title>Rhodoferax potami sp. nov. and Rhodoferax mekongensis sp. nov., isolated from the Mekong River in Thailand.</title>
        <authorList>
            <person name="Kitikhun S."/>
            <person name="Charoenyingcharoen P."/>
            <person name="Siriarchawattana P."/>
            <person name="Likhitrattanapisal S."/>
            <person name="Nilsakha T."/>
            <person name="Chanpet A."/>
            <person name="Rattanawaree P."/>
            <person name="Ingsriswang S."/>
        </authorList>
    </citation>
    <scope>NUCLEOTIDE SEQUENCE [LARGE SCALE GENOMIC DNA]</scope>
    <source>
        <strain evidence="7 8">TBRC 17660</strain>
    </source>
</reference>
<proteinExistence type="inferred from homology"/>
<comment type="caution">
    <text evidence="7">The sequence shown here is derived from an EMBL/GenBank/DDBJ whole genome shotgun (WGS) entry which is preliminary data.</text>
</comment>
<organism evidence="7 8">
    <name type="scientific">Rhodoferax potami</name>
    <dbReference type="NCBI Taxonomy" id="3068338"/>
    <lineage>
        <taxon>Bacteria</taxon>
        <taxon>Pseudomonadati</taxon>
        <taxon>Pseudomonadota</taxon>
        <taxon>Betaproteobacteria</taxon>
        <taxon>Burkholderiales</taxon>
        <taxon>Comamonadaceae</taxon>
        <taxon>Rhodoferax</taxon>
    </lineage>
</organism>
<dbReference type="Proteomes" id="UP001321700">
    <property type="component" value="Unassembled WGS sequence"/>
</dbReference>
<keyword evidence="4" id="KW-0472">Membrane</keyword>
<sequence length="509" mass="53615">MKLSLKLPLAFVLALVLLFMGGVFGIRTLNHAVDTYRIDVLRHVEANKKAADIAGQFSVAIQEWKNVLLRGKNPKDLDLYWAAHQKEMAKVIEGVDALSREMDDSTSRDLTTRLSAAMGSTAKAYESAFMAFKVSGFDATVGDKAARGKDRESAGLLITLRKHLSEEEALASESASALASRGSALAYGVMTLVTLIGFAGSIWMSRQIVRPLREAVSAADKVSRGDLTATLYPEGQDEIAHLLRSLQTMQTNLSTLVTKVRQGAENVSHASAEIAHGNHDLSLRTEQQASALQETAASMDELGATVSRSSEGAAQANERAVSASEVASRGGDAVGKVVETMKGIHTASSRISEIIGVIDGIAFQTNILALNAAVEAARAGEQGRGFAVVAAEVRSLAGRSAEAAKEIKSLINASVEQVALGSSQAAQAGHTMAEVVNAIREVSTMVSDISNASHEQRIGVSQAGHAVTLIDEATQQNAALVEQMAAAASGLKEQAKELVGVATVFRLAT</sequence>
<dbReference type="PROSITE" id="PS50111">
    <property type="entry name" value="CHEMOTAXIS_TRANSDUC_2"/>
    <property type="match status" value="1"/>
</dbReference>
<dbReference type="InterPro" id="IPR004089">
    <property type="entry name" value="MCPsignal_dom"/>
</dbReference>
<dbReference type="Gene3D" id="1.10.287.950">
    <property type="entry name" value="Methyl-accepting chemotaxis protein"/>
    <property type="match status" value="1"/>
</dbReference>
<keyword evidence="1" id="KW-0488">Methylation</keyword>
<feature type="domain" description="Methyl-accepting transducer" evidence="5">
    <location>
        <begin position="263"/>
        <end position="492"/>
    </location>
</feature>
<dbReference type="Pfam" id="PF00015">
    <property type="entry name" value="MCPsignal"/>
    <property type="match status" value="1"/>
</dbReference>
<feature type="transmembrane region" description="Helical" evidence="4">
    <location>
        <begin position="184"/>
        <end position="204"/>
    </location>
</feature>
<evidence type="ECO:0000259" key="6">
    <source>
        <dbReference type="PROSITE" id="PS50885"/>
    </source>
</evidence>
<dbReference type="PRINTS" id="PR00260">
    <property type="entry name" value="CHEMTRNSDUCR"/>
</dbReference>
<dbReference type="SMART" id="SM00283">
    <property type="entry name" value="MA"/>
    <property type="match status" value="1"/>
</dbReference>
<dbReference type="InterPro" id="IPR051310">
    <property type="entry name" value="MCP_chemotaxis"/>
</dbReference>
<dbReference type="RefSeq" id="WP_313874255.1">
    <property type="nucleotide sequence ID" value="NZ_JAVBIK010000001.1"/>
</dbReference>
<evidence type="ECO:0000313" key="7">
    <source>
        <dbReference type="EMBL" id="MDT7518497.1"/>
    </source>
</evidence>
<dbReference type="CDD" id="cd06225">
    <property type="entry name" value="HAMP"/>
    <property type="match status" value="1"/>
</dbReference>
<evidence type="ECO:0000256" key="1">
    <source>
        <dbReference type="ARBA" id="ARBA00022481"/>
    </source>
</evidence>
<comment type="similarity">
    <text evidence="2">Belongs to the methyl-accepting chemotaxis (MCP) protein family.</text>
</comment>
<keyword evidence="4" id="KW-0812">Transmembrane</keyword>
<dbReference type="CDD" id="cd11386">
    <property type="entry name" value="MCP_signal"/>
    <property type="match status" value="1"/>
</dbReference>
<name>A0ABU3KM42_9BURK</name>
<dbReference type="SMART" id="SM00304">
    <property type="entry name" value="HAMP"/>
    <property type="match status" value="1"/>
</dbReference>
<evidence type="ECO:0000256" key="3">
    <source>
        <dbReference type="PROSITE-ProRule" id="PRU00284"/>
    </source>
</evidence>
<protein>
    <submittedName>
        <fullName evidence="7">Methyl-accepting chemotaxis protein</fullName>
    </submittedName>
</protein>
<keyword evidence="8" id="KW-1185">Reference proteome</keyword>
<dbReference type="PANTHER" id="PTHR43531:SF14">
    <property type="entry name" value="METHYL-ACCEPTING CHEMOTAXIS PROTEIN I-RELATED"/>
    <property type="match status" value="1"/>
</dbReference>
<keyword evidence="4" id="KW-1133">Transmembrane helix</keyword>
<dbReference type="EMBL" id="JAVBIK010000001">
    <property type="protein sequence ID" value="MDT7518497.1"/>
    <property type="molecule type" value="Genomic_DNA"/>
</dbReference>
<dbReference type="InterPro" id="IPR003660">
    <property type="entry name" value="HAMP_dom"/>
</dbReference>
<evidence type="ECO:0000256" key="2">
    <source>
        <dbReference type="ARBA" id="ARBA00029447"/>
    </source>
</evidence>
<dbReference type="PANTHER" id="PTHR43531">
    <property type="entry name" value="PROTEIN ICFG"/>
    <property type="match status" value="1"/>
</dbReference>
<feature type="domain" description="HAMP" evidence="6">
    <location>
        <begin position="206"/>
        <end position="258"/>
    </location>
</feature>
<dbReference type="PROSITE" id="PS50885">
    <property type="entry name" value="HAMP"/>
    <property type="match status" value="1"/>
</dbReference>
<gene>
    <name evidence="7" type="ORF">RAE19_07230</name>
</gene>
<dbReference type="InterPro" id="IPR004090">
    <property type="entry name" value="Chemotax_Me-accpt_rcpt"/>
</dbReference>
<dbReference type="SUPFAM" id="SSF58104">
    <property type="entry name" value="Methyl-accepting chemotaxis protein (MCP) signaling domain"/>
    <property type="match status" value="1"/>
</dbReference>
<evidence type="ECO:0000313" key="8">
    <source>
        <dbReference type="Proteomes" id="UP001321700"/>
    </source>
</evidence>